<dbReference type="AlphaFoldDB" id="T1FCV2"/>
<dbReference type="KEGG" id="hro:HELRODRAFT_178163"/>
<dbReference type="EMBL" id="AMQM01006312">
    <property type="status" value="NOT_ANNOTATED_CDS"/>
    <property type="molecule type" value="Genomic_DNA"/>
</dbReference>
<dbReference type="InParanoid" id="T1FCV2"/>
<reference evidence="3" key="1">
    <citation type="submission" date="2012-12" db="EMBL/GenBank/DDBJ databases">
        <authorList>
            <person name="Hellsten U."/>
            <person name="Grimwood J."/>
            <person name="Chapman J.A."/>
            <person name="Shapiro H."/>
            <person name="Aerts A."/>
            <person name="Otillar R.P."/>
            <person name="Terry A.Y."/>
            <person name="Boore J.L."/>
            <person name="Simakov O."/>
            <person name="Marletaz F."/>
            <person name="Cho S.-J."/>
            <person name="Edsinger-Gonzales E."/>
            <person name="Havlak P."/>
            <person name="Kuo D.-H."/>
            <person name="Larsson T."/>
            <person name="Lv J."/>
            <person name="Arendt D."/>
            <person name="Savage R."/>
            <person name="Osoegawa K."/>
            <person name="de Jong P."/>
            <person name="Lindberg D.R."/>
            <person name="Seaver E.C."/>
            <person name="Weisblat D.A."/>
            <person name="Putnam N.H."/>
            <person name="Grigoriev I.V."/>
            <person name="Rokhsar D.S."/>
        </authorList>
    </citation>
    <scope>NUCLEOTIDE SEQUENCE</scope>
</reference>
<keyword evidence="3" id="KW-1185">Reference proteome</keyword>
<dbReference type="HOGENOM" id="CLU_2186788_0_0_1"/>
<accession>T1FCV2</accession>
<evidence type="ECO:0000313" key="2">
    <source>
        <dbReference type="EnsemblMetazoa" id="HelroP178163"/>
    </source>
</evidence>
<dbReference type="RefSeq" id="XP_009024546.1">
    <property type="nucleotide sequence ID" value="XM_009026298.1"/>
</dbReference>
<evidence type="ECO:0000313" key="1">
    <source>
        <dbReference type="EMBL" id="ESN97373.1"/>
    </source>
</evidence>
<dbReference type="EnsemblMetazoa" id="HelroT178163">
    <property type="protein sequence ID" value="HelroP178163"/>
    <property type="gene ID" value="HelroG178163"/>
</dbReference>
<proteinExistence type="predicted"/>
<reference evidence="1 3" key="2">
    <citation type="journal article" date="2013" name="Nature">
        <title>Insights into bilaterian evolution from three spiralian genomes.</title>
        <authorList>
            <person name="Simakov O."/>
            <person name="Marletaz F."/>
            <person name="Cho S.J."/>
            <person name="Edsinger-Gonzales E."/>
            <person name="Havlak P."/>
            <person name="Hellsten U."/>
            <person name="Kuo D.H."/>
            <person name="Larsson T."/>
            <person name="Lv J."/>
            <person name="Arendt D."/>
            <person name="Savage R."/>
            <person name="Osoegawa K."/>
            <person name="de Jong P."/>
            <person name="Grimwood J."/>
            <person name="Chapman J.A."/>
            <person name="Shapiro H."/>
            <person name="Aerts A."/>
            <person name="Otillar R.P."/>
            <person name="Terry A.Y."/>
            <person name="Boore J.L."/>
            <person name="Grigoriev I.V."/>
            <person name="Lindberg D.R."/>
            <person name="Seaver E.C."/>
            <person name="Weisblat D.A."/>
            <person name="Putnam N.H."/>
            <person name="Rokhsar D.S."/>
        </authorList>
    </citation>
    <scope>NUCLEOTIDE SEQUENCE</scope>
</reference>
<dbReference type="CTD" id="20206651"/>
<organism evidence="2 3">
    <name type="scientific">Helobdella robusta</name>
    <name type="common">Californian leech</name>
    <dbReference type="NCBI Taxonomy" id="6412"/>
    <lineage>
        <taxon>Eukaryota</taxon>
        <taxon>Metazoa</taxon>
        <taxon>Spiralia</taxon>
        <taxon>Lophotrochozoa</taxon>
        <taxon>Annelida</taxon>
        <taxon>Clitellata</taxon>
        <taxon>Hirudinea</taxon>
        <taxon>Rhynchobdellida</taxon>
        <taxon>Glossiphoniidae</taxon>
        <taxon>Helobdella</taxon>
    </lineage>
</organism>
<gene>
    <name evidence="2" type="primary">20206651</name>
    <name evidence="1" type="ORF">HELRODRAFT_178163</name>
</gene>
<sequence length="109" mass="11993">MIWALGSDGFLVSDNISTGTNKYAKGEHGLKSSTTIAEGRSTPTSHFLINHVSQPLSCSGGACQFSARSINFDKLEKFVFLQNGSQNKILKIKLELKVKLKWYLAKDVT</sequence>
<reference evidence="2" key="3">
    <citation type="submission" date="2015-06" db="UniProtKB">
        <authorList>
            <consortium name="EnsemblMetazoa"/>
        </authorList>
    </citation>
    <scope>IDENTIFICATION</scope>
</reference>
<protein>
    <submittedName>
        <fullName evidence="1 2">Uncharacterized protein</fullName>
    </submittedName>
</protein>
<dbReference type="Proteomes" id="UP000015101">
    <property type="component" value="Unassembled WGS sequence"/>
</dbReference>
<name>T1FCV2_HELRO</name>
<dbReference type="GeneID" id="20206651"/>
<dbReference type="EMBL" id="KB097379">
    <property type="protein sequence ID" value="ESN97373.1"/>
    <property type="molecule type" value="Genomic_DNA"/>
</dbReference>
<evidence type="ECO:0000313" key="3">
    <source>
        <dbReference type="Proteomes" id="UP000015101"/>
    </source>
</evidence>